<gene>
    <name evidence="2" type="ORF">SCUD_LOCUS1811</name>
</gene>
<protein>
    <submittedName>
        <fullName evidence="4">Serine/threonine-protein kinase TOR</fullName>
    </submittedName>
</protein>
<dbReference type="WBParaSite" id="SCUD_0000181001-mRNA-1">
    <property type="protein sequence ID" value="SCUD_0000181001-mRNA-1"/>
    <property type="gene ID" value="SCUD_0000181001"/>
</dbReference>
<dbReference type="Pfam" id="PF20926">
    <property type="entry name" value="Htt_N-HEAT_1"/>
    <property type="match status" value="1"/>
</dbReference>
<reference evidence="2 3" key="2">
    <citation type="submission" date="2018-11" db="EMBL/GenBank/DDBJ databases">
        <authorList>
            <consortium name="Pathogen Informatics"/>
        </authorList>
    </citation>
    <scope>NUCLEOTIDE SEQUENCE [LARGE SCALE GENOMIC DNA]</scope>
    <source>
        <strain evidence="2">Dakar</strain>
        <strain evidence="3">Dakar, Senegal</strain>
    </source>
</reference>
<reference evidence="4" key="1">
    <citation type="submission" date="2016-06" db="UniProtKB">
        <authorList>
            <consortium name="WormBaseParasite"/>
        </authorList>
    </citation>
    <scope>IDENTIFICATION</scope>
</reference>
<dbReference type="InterPro" id="IPR021133">
    <property type="entry name" value="HEAT_type_2"/>
</dbReference>
<dbReference type="InterPro" id="IPR028426">
    <property type="entry name" value="Huntingtin_fam"/>
</dbReference>
<dbReference type="PANTHER" id="PTHR10170">
    <property type="entry name" value="HUNTINGTON DISEASE PROTEIN"/>
    <property type="match status" value="1"/>
</dbReference>
<dbReference type="AlphaFoldDB" id="A0A183JGI9"/>
<dbReference type="STRING" id="6186.A0A183JGI9"/>
<sequence>MSSGSVTESDLISALQAVGVSHKLDEINRSDARSILNNASIGTALSLSSNSFPVFERPDSLRIIHDLVEGLLRVQTRDSSIALRHLNVVLSSLFRFLNDSNSDVRIAADEGLNKLIKFLRSSMTRLILFELLMELKRNQNSRSVSVALSKFASLSTQIRTSKRRFYATNLLPVLISIFEQEDDLLFENLTDSFRQIANELFYYATEKELRSFLRTQITRLSSSKAVVRRSVAQSLVITCQSSRVPLTLLRYLLHLILSKSNSGNSSSYHLSFVIILINFVSFYNVKLPSR</sequence>
<dbReference type="InterPro" id="IPR011989">
    <property type="entry name" value="ARM-like"/>
</dbReference>
<dbReference type="Gene3D" id="1.25.10.10">
    <property type="entry name" value="Leucine-rich Repeat Variant"/>
    <property type="match status" value="1"/>
</dbReference>
<accession>A0A183JGI9</accession>
<evidence type="ECO:0000313" key="2">
    <source>
        <dbReference type="EMBL" id="VDO70136.1"/>
    </source>
</evidence>
<dbReference type="GO" id="GO:0005737">
    <property type="term" value="C:cytoplasm"/>
    <property type="evidence" value="ECO:0007669"/>
    <property type="project" value="TreeGrafter"/>
</dbReference>
<feature type="repeat" description="HEAT" evidence="1">
    <location>
        <begin position="89"/>
        <end position="125"/>
    </location>
</feature>
<dbReference type="SUPFAM" id="SSF48371">
    <property type="entry name" value="ARM repeat"/>
    <property type="match status" value="1"/>
</dbReference>
<dbReference type="PROSITE" id="PS50077">
    <property type="entry name" value="HEAT_REPEAT"/>
    <property type="match status" value="1"/>
</dbReference>
<dbReference type="InterPro" id="IPR048411">
    <property type="entry name" value="Htt_N_HEAT_rpt-1"/>
</dbReference>
<evidence type="ECO:0000256" key="1">
    <source>
        <dbReference type="PROSITE-ProRule" id="PRU00103"/>
    </source>
</evidence>
<dbReference type="PANTHER" id="PTHR10170:SF10">
    <property type="entry name" value="HUNTINGTIN"/>
    <property type="match status" value="1"/>
</dbReference>
<name>A0A183JGI9_9TREM</name>
<evidence type="ECO:0000313" key="3">
    <source>
        <dbReference type="Proteomes" id="UP000279833"/>
    </source>
</evidence>
<evidence type="ECO:0000313" key="4">
    <source>
        <dbReference type="WBParaSite" id="SCUD_0000181001-mRNA-1"/>
    </source>
</evidence>
<dbReference type="InterPro" id="IPR016024">
    <property type="entry name" value="ARM-type_fold"/>
</dbReference>
<organism evidence="4">
    <name type="scientific">Schistosoma curassoni</name>
    <dbReference type="NCBI Taxonomy" id="6186"/>
    <lineage>
        <taxon>Eukaryota</taxon>
        <taxon>Metazoa</taxon>
        <taxon>Spiralia</taxon>
        <taxon>Lophotrochozoa</taxon>
        <taxon>Platyhelminthes</taxon>
        <taxon>Trematoda</taxon>
        <taxon>Digenea</taxon>
        <taxon>Strigeidida</taxon>
        <taxon>Schistosomatoidea</taxon>
        <taxon>Schistosomatidae</taxon>
        <taxon>Schistosoma</taxon>
    </lineage>
</organism>
<proteinExistence type="predicted"/>
<dbReference type="EMBL" id="UZAK01001559">
    <property type="protein sequence ID" value="VDO70136.1"/>
    <property type="molecule type" value="Genomic_DNA"/>
</dbReference>
<keyword evidence="3" id="KW-1185">Reference proteome</keyword>
<dbReference type="Proteomes" id="UP000279833">
    <property type="component" value="Unassembled WGS sequence"/>
</dbReference>